<proteinExistence type="predicted"/>
<dbReference type="Proteomes" id="UP000280066">
    <property type="component" value="Unassembled WGS sequence"/>
</dbReference>
<evidence type="ECO:0008006" key="4">
    <source>
        <dbReference type="Google" id="ProtNLM"/>
    </source>
</evidence>
<feature type="chain" id="PRO_5018656641" description="Lipoprotein" evidence="1">
    <location>
        <begin position="21"/>
        <end position="186"/>
    </location>
</feature>
<dbReference type="PROSITE" id="PS51257">
    <property type="entry name" value="PROKAR_LIPOPROTEIN"/>
    <property type="match status" value="1"/>
</dbReference>
<comment type="caution">
    <text evidence="2">The sequence shown here is derived from an EMBL/GenBank/DDBJ whole genome shotgun (WGS) entry which is preliminary data.</text>
</comment>
<evidence type="ECO:0000256" key="1">
    <source>
        <dbReference type="SAM" id="SignalP"/>
    </source>
</evidence>
<gene>
    <name evidence="2" type="ORF">EI290_18100</name>
</gene>
<name>A0A3R9N6Q8_9BACT</name>
<organism evidence="2 3">
    <name type="scientific">Hymenobacter metallilatus</name>
    <dbReference type="NCBI Taxonomy" id="2493666"/>
    <lineage>
        <taxon>Bacteria</taxon>
        <taxon>Pseudomonadati</taxon>
        <taxon>Bacteroidota</taxon>
        <taxon>Cytophagia</taxon>
        <taxon>Cytophagales</taxon>
        <taxon>Hymenobacteraceae</taxon>
        <taxon>Hymenobacter</taxon>
    </lineage>
</organism>
<keyword evidence="1" id="KW-0732">Signal</keyword>
<dbReference type="OrthoDB" id="884854at2"/>
<evidence type="ECO:0000313" key="2">
    <source>
        <dbReference type="EMBL" id="RSK24939.1"/>
    </source>
</evidence>
<sequence>MRNLLLHLALPLALLSSCGADNSPADSPVAAAPAAGAPAPASAEVAAAQALADSLVALSTAEQADKAAARNYAQFVAAWQGSDLDASVKEHPVVRSGWARYRYVLRTVARSRGLPRVQPEDVATWNGLAGRCETVAMMLLALTKEPNVTATQALPTLLGFEGGTGQARFAAERHMKYLLHPQTRNQ</sequence>
<reference evidence="2 3" key="1">
    <citation type="submission" date="2018-12" db="EMBL/GenBank/DDBJ databases">
        <authorList>
            <person name="Feng G."/>
            <person name="Zhu H."/>
        </authorList>
    </citation>
    <scope>NUCLEOTIDE SEQUENCE [LARGE SCALE GENOMIC DNA]</scope>
    <source>
        <strain evidence="2 3">9PBR-2</strain>
    </source>
</reference>
<dbReference type="RefSeq" id="WP_125433082.1">
    <property type="nucleotide sequence ID" value="NZ_RWIS01000014.1"/>
</dbReference>
<keyword evidence="3" id="KW-1185">Reference proteome</keyword>
<dbReference type="EMBL" id="RWIS01000014">
    <property type="protein sequence ID" value="RSK24939.1"/>
    <property type="molecule type" value="Genomic_DNA"/>
</dbReference>
<evidence type="ECO:0000313" key="3">
    <source>
        <dbReference type="Proteomes" id="UP000280066"/>
    </source>
</evidence>
<feature type="signal peptide" evidence="1">
    <location>
        <begin position="1"/>
        <end position="20"/>
    </location>
</feature>
<accession>A0A3R9N6Q8</accession>
<protein>
    <recommendedName>
        <fullName evidence="4">Lipoprotein</fullName>
    </recommendedName>
</protein>
<dbReference type="AlphaFoldDB" id="A0A3R9N6Q8"/>